<feature type="region of interest" description="Disordered" evidence="1">
    <location>
        <begin position="1"/>
        <end position="43"/>
    </location>
</feature>
<reference evidence="2 3" key="1">
    <citation type="submission" date="2024-09" db="EMBL/GenBank/DDBJ databases">
        <authorList>
            <person name="Sun Q."/>
            <person name="Mori K."/>
        </authorList>
    </citation>
    <scope>NUCLEOTIDE SEQUENCE [LARGE SCALE GENOMIC DNA]</scope>
    <source>
        <strain evidence="2 3">TBRC 2205</strain>
    </source>
</reference>
<evidence type="ECO:0000313" key="2">
    <source>
        <dbReference type="EMBL" id="MFC0563578.1"/>
    </source>
</evidence>
<dbReference type="RefSeq" id="WP_377336286.1">
    <property type="nucleotide sequence ID" value="NZ_JBHLUE010000004.1"/>
</dbReference>
<evidence type="ECO:0000256" key="1">
    <source>
        <dbReference type="SAM" id="MobiDB-lite"/>
    </source>
</evidence>
<organism evidence="2 3">
    <name type="scientific">Plantactinospora siamensis</name>
    <dbReference type="NCBI Taxonomy" id="555372"/>
    <lineage>
        <taxon>Bacteria</taxon>
        <taxon>Bacillati</taxon>
        <taxon>Actinomycetota</taxon>
        <taxon>Actinomycetes</taxon>
        <taxon>Micromonosporales</taxon>
        <taxon>Micromonosporaceae</taxon>
        <taxon>Plantactinospora</taxon>
    </lineage>
</organism>
<keyword evidence="3" id="KW-1185">Reference proteome</keyword>
<gene>
    <name evidence="2" type="ORF">ACFFHU_05270</name>
</gene>
<evidence type="ECO:0000313" key="3">
    <source>
        <dbReference type="Proteomes" id="UP001589894"/>
    </source>
</evidence>
<protein>
    <submittedName>
        <fullName evidence="2">Uncharacterized protein</fullName>
    </submittedName>
</protein>
<dbReference type="EMBL" id="JBHLUE010000004">
    <property type="protein sequence ID" value="MFC0563578.1"/>
    <property type="molecule type" value="Genomic_DNA"/>
</dbReference>
<name>A0ABV6NS36_9ACTN</name>
<comment type="caution">
    <text evidence="2">The sequence shown here is derived from an EMBL/GenBank/DDBJ whole genome shotgun (WGS) entry which is preliminary data.</text>
</comment>
<accession>A0ABV6NS36</accession>
<feature type="compositionally biased region" description="Low complexity" evidence="1">
    <location>
        <begin position="27"/>
        <end position="39"/>
    </location>
</feature>
<dbReference type="Proteomes" id="UP001589894">
    <property type="component" value="Unassembled WGS sequence"/>
</dbReference>
<sequence length="80" mass="8689">MALRTLVPAEPVGTADPAGVRPPPAEAAPAPRRSAPPRSRGGRWRPLLRYALLGLATDLLVRVLEHRFLSWRRGFEGIAG</sequence>
<proteinExistence type="predicted"/>